<name>A0A6G5R6K4_9ACTN</name>
<dbReference type="Proteomes" id="UP000495940">
    <property type="component" value="Chromosome"/>
</dbReference>
<protein>
    <submittedName>
        <fullName evidence="4">Oxidoreductase</fullName>
    </submittedName>
</protein>
<dbReference type="PANTHER" id="PTHR43639">
    <property type="entry name" value="OXIDOREDUCTASE, SHORT-CHAIN DEHYDROGENASE/REDUCTASE FAMILY (AFU_ORTHOLOGUE AFUA_5G02870)"/>
    <property type="match status" value="1"/>
</dbReference>
<organism evidence="4 5">
    <name type="scientific">Streptomyces hawaiiensis</name>
    <dbReference type="NCBI Taxonomy" id="67305"/>
    <lineage>
        <taxon>Bacteria</taxon>
        <taxon>Bacillati</taxon>
        <taxon>Actinomycetota</taxon>
        <taxon>Actinomycetes</taxon>
        <taxon>Kitasatosporales</taxon>
        <taxon>Streptomycetaceae</taxon>
        <taxon>Streptomyces</taxon>
    </lineage>
</organism>
<dbReference type="PRINTS" id="PR00081">
    <property type="entry name" value="GDHRDH"/>
</dbReference>
<dbReference type="EMBL" id="CP021978">
    <property type="protein sequence ID" value="QCD53590.1"/>
    <property type="molecule type" value="Genomic_DNA"/>
</dbReference>
<evidence type="ECO:0000313" key="5">
    <source>
        <dbReference type="Proteomes" id="UP000495940"/>
    </source>
</evidence>
<reference evidence="4 5" key="1">
    <citation type="submission" date="2017-06" db="EMBL/GenBank/DDBJ databases">
        <title>Complete Genome Sequence of Streptomyces hawaiiensis NRRL 15010 and insights into acyldepsipeptides biosynthesis.</title>
        <authorList>
            <person name="Mariita R.M."/>
            <person name="Sello J.K."/>
        </authorList>
    </citation>
    <scope>NUCLEOTIDE SEQUENCE [LARGE SCALE GENOMIC DNA]</scope>
    <source>
        <strain evidence="4 5">ATCC 12236</strain>
    </source>
</reference>
<proteinExistence type="inferred from homology"/>
<dbReference type="SMART" id="SM00822">
    <property type="entry name" value="PKS_KR"/>
    <property type="match status" value="1"/>
</dbReference>
<keyword evidence="2" id="KW-0560">Oxidoreductase</keyword>
<comment type="similarity">
    <text evidence="1">Belongs to the short-chain dehydrogenases/reductases (SDR) family.</text>
</comment>
<dbReference type="Gene3D" id="3.40.50.720">
    <property type="entry name" value="NAD(P)-binding Rossmann-like Domain"/>
    <property type="match status" value="1"/>
</dbReference>
<dbReference type="GO" id="GO:0016491">
    <property type="term" value="F:oxidoreductase activity"/>
    <property type="evidence" value="ECO:0007669"/>
    <property type="project" value="UniProtKB-KW"/>
</dbReference>
<dbReference type="AlphaFoldDB" id="A0A6G5R6K4"/>
<accession>A0A6G5R6K4</accession>
<evidence type="ECO:0000256" key="1">
    <source>
        <dbReference type="ARBA" id="ARBA00006484"/>
    </source>
</evidence>
<evidence type="ECO:0000313" key="4">
    <source>
        <dbReference type="EMBL" id="QCD53590.1"/>
    </source>
</evidence>
<dbReference type="SUPFAM" id="SSF51735">
    <property type="entry name" value="NAD(P)-binding Rossmann-fold domains"/>
    <property type="match status" value="1"/>
</dbReference>
<evidence type="ECO:0000256" key="2">
    <source>
        <dbReference type="ARBA" id="ARBA00023002"/>
    </source>
</evidence>
<dbReference type="PANTHER" id="PTHR43639:SF1">
    <property type="entry name" value="SHORT-CHAIN DEHYDROGENASE_REDUCTASE FAMILY PROTEIN"/>
    <property type="match status" value="1"/>
</dbReference>
<gene>
    <name evidence="4" type="ORF">CEB94_00610</name>
</gene>
<feature type="domain" description="Ketoreductase" evidence="3">
    <location>
        <begin position="23"/>
        <end position="202"/>
    </location>
</feature>
<dbReference type="KEGG" id="shaw:CEB94_00610"/>
<evidence type="ECO:0000259" key="3">
    <source>
        <dbReference type="SMART" id="SM00822"/>
    </source>
</evidence>
<sequence>MSATGTAAREGSARATSGPLNGKVVLVTGASRGIGAAIARRLAREGAAVAITYHSSRGHADKVVAEITSEGGRAVALAADSGDAEAVRATVTGTVETFGRLDILVNNAGGAHIAPIEELTVDDFDRAVAVNVRSVWVATREALRHMGDGGRIISIGSVFAERMPIPNGTTYSLTKAAIGGFTRALARELGPRAITVNNIQPGPIATDSNPSEGDFAGLMTGLTPAGRFASPDELTGLIVYLAGPESAYVTGATINIDGGYTV</sequence>
<dbReference type="FunFam" id="3.40.50.720:FF:000084">
    <property type="entry name" value="Short-chain dehydrogenase reductase"/>
    <property type="match status" value="1"/>
</dbReference>
<dbReference type="Pfam" id="PF13561">
    <property type="entry name" value="adh_short_C2"/>
    <property type="match status" value="1"/>
</dbReference>
<dbReference type="InterPro" id="IPR036291">
    <property type="entry name" value="NAD(P)-bd_dom_sf"/>
</dbReference>
<keyword evidence="5" id="KW-1185">Reference proteome</keyword>
<dbReference type="InterPro" id="IPR057326">
    <property type="entry name" value="KR_dom"/>
</dbReference>
<dbReference type="InterPro" id="IPR002347">
    <property type="entry name" value="SDR_fam"/>
</dbReference>
<dbReference type="RefSeq" id="WP_175430281.1">
    <property type="nucleotide sequence ID" value="NZ_CP021978.1"/>
</dbReference>
<dbReference type="PRINTS" id="PR00080">
    <property type="entry name" value="SDRFAMILY"/>
</dbReference>